<evidence type="ECO:0000256" key="2">
    <source>
        <dbReference type="SAM" id="MobiDB-lite"/>
    </source>
</evidence>
<dbReference type="STRING" id="205917.A0A4Y9XNG3"/>
<dbReference type="PANTHER" id="PTHR48228">
    <property type="entry name" value="SUCCINYL-COA--D-CITRAMALATE COA-TRANSFERASE"/>
    <property type="match status" value="1"/>
</dbReference>
<feature type="region of interest" description="Disordered" evidence="2">
    <location>
        <begin position="250"/>
        <end position="289"/>
    </location>
</feature>
<name>A0A4Y9XNG3_9AGAM</name>
<sequence>MRVDPDLHMWQGEVALDGITTIPLSQYLAYFSSILRKPNTSMGRPKANPATIQKLIDNEVRIEQLQAWVQRNVPAKDIRAMREQATAEFNRRRDVYPSDPLIHGDAEMANFWRKFDNSQSQKPATAIDYMLHMFSHSFASQNMIMYELDKAEPGWMITVNREVKRILIEKGLAQPRQPHPQTSDVPLLQWVGETLTVNRNGIVKPYLVADAVSSAMRGSHFVLQDPQNEADSFEVPNDLFEEMVLHARLTKPPSRRRFQNGMHSSSKPPPARNHPSGALRTPEETDSHEHARKIVNVAPVHIRKIGNAPKRVIPDGAKFQHALEGIRVLDLAWILGGPVGCVAVKPEVRVGRALHSASLGFTATLSVGGRTLAAHGADVLHVTSPNLHSEPLLDTETSRGKRTTQLDLNNEADSSTLWDLVKEADVFLQSYRPNSLAQRGFGPNAVAEARPGIVYASLSGYGHEGLLNFRRGVMGGGEADAYRSFVEATGGDASNLPPYRDLPMQALEHASGFLLAYGIIAALCRTITEGGSWEVNVSLVSTLFWIRSMEGVNPV</sequence>
<evidence type="ECO:0000256" key="1">
    <source>
        <dbReference type="ARBA" id="ARBA00008383"/>
    </source>
</evidence>
<keyword evidence="4" id="KW-1185">Reference proteome</keyword>
<evidence type="ECO:0000313" key="4">
    <source>
        <dbReference type="Proteomes" id="UP000298327"/>
    </source>
</evidence>
<dbReference type="InterPro" id="IPR050509">
    <property type="entry name" value="CoA-transferase_III"/>
</dbReference>
<comment type="caution">
    <text evidence="3">The sequence shown here is derived from an EMBL/GenBank/DDBJ whole genome shotgun (WGS) entry which is preliminary data.</text>
</comment>
<dbReference type="SUPFAM" id="SSF89796">
    <property type="entry name" value="CoA-transferase family III (CaiB/BaiF)"/>
    <property type="match status" value="1"/>
</dbReference>
<dbReference type="GO" id="GO:0003824">
    <property type="term" value="F:catalytic activity"/>
    <property type="evidence" value="ECO:0007669"/>
    <property type="project" value="InterPro"/>
</dbReference>
<dbReference type="Gene3D" id="3.40.50.10540">
    <property type="entry name" value="Crotonobetainyl-coa:carnitine coa-transferase, domain 1"/>
    <property type="match status" value="1"/>
</dbReference>
<dbReference type="OrthoDB" id="2308815at2759"/>
<dbReference type="PANTHER" id="PTHR48228:SF4">
    <property type="entry name" value="BLR3030 PROTEIN"/>
    <property type="match status" value="1"/>
</dbReference>
<feature type="non-terminal residue" evidence="3">
    <location>
        <position position="555"/>
    </location>
</feature>
<dbReference type="AlphaFoldDB" id="A0A4Y9XNG3"/>
<proteinExistence type="inferred from homology"/>
<protein>
    <submittedName>
        <fullName evidence="3">Uncharacterized protein</fullName>
    </submittedName>
</protein>
<accession>A0A4Y9XNG3</accession>
<gene>
    <name evidence="3" type="ORF">EVG20_g11065</name>
</gene>
<evidence type="ECO:0000313" key="3">
    <source>
        <dbReference type="EMBL" id="TFY51298.1"/>
    </source>
</evidence>
<dbReference type="Pfam" id="PF02515">
    <property type="entry name" value="CoA_transf_3"/>
    <property type="match status" value="1"/>
</dbReference>
<dbReference type="InterPro" id="IPR003673">
    <property type="entry name" value="CoA-Trfase_fam_III"/>
</dbReference>
<dbReference type="EMBL" id="SEOQ01001556">
    <property type="protein sequence ID" value="TFY51298.1"/>
    <property type="molecule type" value="Genomic_DNA"/>
</dbReference>
<dbReference type="Proteomes" id="UP000298327">
    <property type="component" value="Unassembled WGS sequence"/>
</dbReference>
<organism evidence="3 4">
    <name type="scientific">Dentipellis fragilis</name>
    <dbReference type="NCBI Taxonomy" id="205917"/>
    <lineage>
        <taxon>Eukaryota</taxon>
        <taxon>Fungi</taxon>
        <taxon>Dikarya</taxon>
        <taxon>Basidiomycota</taxon>
        <taxon>Agaricomycotina</taxon>
        <taxon>Agaricomycetes</taxon>
        <taxon>Russulales</taxon>
        <taxon>Hericiaceae</taxon>
        <taxon>Dentipellis</taxon>
    </lineage>
</organism>
<dbReference type="InterPro" id="IPR023606">
    <property type="entry name" value="CoA-Trfase_III_dom_1_sf"/>
</dbReference>
<comment type="similarity">
    <text evidence="1">Belongs to the CoA-transferase III family.</text>
</comment>
<reference evidence="3 4" key="1">
    <citation type="submission" date="2019-02" db="EMBL/GenBank/DDBJ databases">
        <title>Genome sequencing of the rare red list fungi Dentipellis fragilis.</title>
        <authorList>
            <person name="Buettner E."/>
            <person name="Kellner H."/>
        </authorList>
    </citation>
    <scope>NUCLEOTIDE SEQUENCE [LARGE SCALE GENOMIC DNA]</scope>
    <source>
        <strain evidence="3 4">DSM 105465</strain>
    </source>
</reference>